<dbReference type="EMBL" id="QKKF02022595">
    <property type="protein sequence ID" value="RZF38349.1"/>
    <property type="molecule type" value="Genomic_DNA"/>
</dbReference>
<gene>
    <name evidence="2" type="ORF">LSTR_LSTR012652</name>
</gene>
<sequence length="102" mass="11511">MLSPRVTFAFRRFCCWIIVLLLISFQATQASSLFREEMEGEVGTEIKPPPVRPPNPLSDVLTVFLQPLQYLASALENILRLFAQLGQKIVVSINDKLTAILH</sequence>
<feature type="chain" id="PRO_5019774022" evidence="1">
    <location>
        <begin position="31"/>
        <end position="102"/>
    </location>
</feature>
<name>A0A482WXQ0_LAOST</name>
<keyword evidence="3" id="KW-1185">Reference proteome</keyword>
<keyword evidence="1" id="KW-0732">Signal</keyword>
<comment type="caution">
    <text evidence="2">The sequence shown here is derived from an EMBL/GenBank/DDBJ whole genome shotgun (WGS) entry which is preliminary data.</text>
</comment>
<feature type="signal peptide" evidence="1">
    <location>
        <begin position="1"/>
        <end position="30"/>
    </location>
</feature>
<reference evidence="2 3" key="1">
    <citation type="journal article" date="2017" name="Gigascience">
        <title>Genome sequence of the small brown planthopper, Laodelphax striatellus.</title>
        <authorList>
            <person name="Zhu J."/>
            <person name="Jiang F."/>
            <person name="Wang X."/>
            <person name="Yang P."/>
            <person name="Bao Y."/>
            <person name="Zhao W."/>
            <person name="Wang W."/>
            <person name="Lu H."/>
            <person name="Wang Q."/>
            <person name="Cui N."/>
            <person name="Li J."/>
            <person name="Chen X."/>
            <person name="Luo L."/>
            <person name="Yu J."/>
            <person name="Kang L."/>
            <person name="Cui F."/>
        </authorList>
    </citation>
    <scope>NUCLEOTIDE SEQUENCE [LARGE SCALE GENOMIC DNA]</scope>
    <source>
        <strain evidence="2">Lst14</strain>
    </source>
</reference>
<dbReference type="InParanoid" id="A0A482WXQ0"/>
<proteinExistence type="predicted"/>
<evidence type="ECO:0000313" key="3">
    <source>
        <dbReference type="Proteomes" id="UP000291343"/>
    </source>
</evidence>
<accession>A0A482WXQ0</accession>
<organism evidence="2 3">
    <name type="scientific">Laodelphax striatellus</name>
    <name type="common">Small brown planthopper</name>
    <name type="synonym">Delphax striatella</name>
    <dbReference type="NCBI Taxonomy" id="195883"/>
    <lineage>
        <taxon>Eukaryota</taxon>
        <taxon>Metazoa</taxon>
        <taxon>Ecdysozoa</taxon>
        <taxon>Arthropoda</taxon>
        <taxon>Hexapoda</taxon>
        <taxon>Insecta</taxon>
        <taxon>Pterygota</taxon>
        <taxon>Neoptera</taxon>
        <taxon>Paraneoptera</taxon>
        <taxon>Hemiptera</taxon>
        <taxon>Auchenorrhyncha</taxon>
        <taxon>Fulgoroidea</taxon>
        <taxon>Delphacidae</taxon>
        <taxon>Criomorphinae</taxon>
        <taxon>Laodelphax</taxon>
    </lineage>
</organism>
<dbReference type="Proteomes" id="UP000291343">
    <property type="component" value="Unassembled WGS sequence"/>
</dbReference>
<dbReference type="AlphaFoldDB" id="A0A482WXQ0"/>
<evidence type="ECO:0000313" key="2">
    <source>
        <dbReference type="EMBL" id="RZF38349.1"/>
    </source>
</evidence>
<evidence type="ECO:0000256" key="1">
    <source>
        <dbReference type="SAM" id="SignalP"/>
    </source>
</evidence>
<protein>
    <submittedName>
        <fullName evidence="2">Uncharacterized protein</fullName>
    </submittedName>
</protein>